<dbReference type="NCBIfam" id="TIGR01981">
    <property type="entry name" value="sufD"/>
    <property type="match status" value="1"/>
</dbReference>
<reference evidence="5" key="1">
    <citation type="submission" date="2016-10" db="EMBL/GenBank/DDBJ databases">
        <authorList>
            <person name="Varghese N."/>
            <person name="Submissions S."/>
        </authorList>
    </citation>
    <scope>NUCLEOTIDE SEQUENCE [LARGE SCALE GENOMIC DNA]</scope>
    <source>
        <strain evidence="5">930I</strain>
    </source>
</reference>
<dbReference type="InterPro" id="IPR000825">
    <property type="entry name" value="SUF_FeS_clus_asmbl_SufBD_core"/>
</dbReference>
<evidence type="ECO:0000259" key="3">
    <source>
        <dbReference type="Pfam" id="PF19295"/>
    </source>
</evidence>
<dbReference type="STRING" id="83401.SAMN05421742_101346"/>
<gene>
    <name evidence="4" type="ORF">SAMN05421742_101346</name>
</gene>
<evidence type="ECO:0000313" key="4">
    <source>
        <dbReference type="EMBL" id="SDG47548.1"/>
    </source>
</evidence>
<feature type="domain" description="SUF system FeS cluster assembly SufBD core" evidence="2">
    <location>
        <begin position="179"/>
        <end position="406"/>
    </location>
</feature>
<dbReference type="InterPro" id="IPR011542">
    <property type="entry name" value="SUF_FeS_clus_asmbl_SufD"/>
</dbReference>
<dbReference type="InterPro" id="IPR045595">
    <property type="entry name" value="SufBD_N"/>
</dbReference>
<evidence type="ECO:0000259" key="2">
    <source>
        <dbReference type="Pfam" id="PF01458"/>
    </source>
</evidence>
<dbReference type="EMBL" id="FNCV01000001">
    <property type="protein sequence ID" value="SDG47548.1"/>
    <property type="molecule type" value="Genomic_DNA"/>
</dbReference>
<dbReference type="PANTHER" id="PTHR43575">
    <property type="entry name" value="PROTEIN ABCI7, CHLOROPLASTIC"/>
    <property type="match status" value="1"/>
</dbReference>
<accession>A0A1G7UJN0</accession>
<dbReference type="Pfam" id="PF19295">
    <property type="entry name" value="SufBD_N"/>
    <property type="match status" value="1"/>
</dbReference>
<dbReference type="OrthoDB" id="9768262at2"/>
<dbReference type="Proteomes" id="UP000217076">
    <property type="component" value="Unassembled WGS sequence"/>
</dbReference>
<sequence>MTDHPLPFIEHLTEAAAHLPGGPTAAALRQRGLDHWCALGLPGRRSEAFKYTRLDGLKDIGFHAAPLRDPHPAADIPAGDALTGDAHVVVMVNGRCSPHLSDLDRLPDGVKLDSLRAVLESEPESLDDLLGRQINTEHHPFAALNTGLLADGVVLTIAPGTTLERPIHLIHVGETADHALAVHPRVLVRLGQGSAATLLESRIGVGGAPCLMNSVTEILLEAEATLDHVSLLNLPEGFTSLALAGIDLGQKARYHGFIMGLGAGMARHETRIRLSGEQAHAGLDAAAVLAGNQHLDITTLIEHAVPQCTSTQTVKSVLDDSARGVVQGKVVVAPDAQKTDARQQFRALLLSPKAEADTKPELEIYADDVACAHGAATGALDAEQLFYLTSRGIDPRTARGLLIEGFLAEALERVPGGAHGPRDSLADLLARRLSGRLAATPDAEATP</sequence>
<name>A0A1G7UJN0_9PROT</name>
<organism evidence="4 5">
    <name type="scientific">Roseospirillum parvum</name>
    <dbReference type="NCBI Taxonomy" id="83401"/>
    <lineage>
        <taxon>Bacteria</taxon>
        <taxon>Pseudomonadati</taxon>
        <taxon>Pseudomonadota</taxon>
        <taxon>Alphaproteobacteria</taxon>
        <taxon>Rhodospirillales</taxon>
        <taxon>Rhodospirillaceae</taxon>
        <taxon>Roseospirillum</taxon>
    </lineage>
</organism>
<comment type="similarity">
    <text evidence="1">Belongs to the iron-sulfur cluster assembly SufBD family.</text>
</comment>
<evidence type="ECO:0000313" key="5">
    <source>
        <dbReference type="Proteomes" id="UP000217076"/>
    </source>
</evidence>
<dbReference type="RefSeq" id="WP_143130908.1">
    <property type="nucleotide sequence ID" value="NZ_FNCV01000001.1"/>
</dbReference>
<keyword evidence="5" id="KW-1185">Reference proteome</keyword>
<dbReference type="Pfam" id="PF01458">
    <property type="entry name" value="SUFBD_core"/>
    <property type="match status" value="1"/>
</dbReference>
<dbReference type="PANTHER" id="PTHR43575:SF1">
    <property type="entry name" value="PROTEIN ABCI7, CHLOROPLASTIC"/>
    <property type="match status" value="1"/>
</dbReference>
<dbReference type="InterPro" id="IPR055346">
    <property type="entry name" value="Fe-S_cluster_assembly_SufBD"/>
</dbReference>
<dbReference type="InterPro" id="IPR037284">
    <property type="entry name" value="SUF_FeS_clus_asmbl_SufBD_sf"/>
</dbReference>
<evidence type="ECO:0000256" key="1">
    <source>
        <dbReference type="ARBA" id="ARBA00043967"/>
    </source>
</evidence>
<dbReference type="AlphaFoldDB" id="A0A1G7UJN0"/>
<feature type="domain" description="SUF system FeS cluster assembly SufBD N-terminal" evidence="3">
    <location>
        <begin position="26"/>
        <end position="168"/>
    </location>
</feature>
<protein>
    <submittedName>
        <fullName evidence="4">Fe-S cluster assembly protein SufD</fullName>
    </submittedName>
</protein>
<dbReference type="GO" id="GO:0016226">
    <property type="term" value="P:iron-sulfur cluster assembly"/>
    <property type="evidence" value="ECO:0007669"/>
    <property type="project" value="InterPro"/>
</dbReference>
<dbReference type="SUPFAM" id="SSF101960">
    <property type="entry name" value="Stabilizer of iron transporter SufD"/>
    <property type="match status" value="1"/>
</dbReference>
<proteinExistence type="inferred from homology"/>